<proteinExistence type="predicted"/>
<comment type="caution">
    <text evidence="2">The sequence shown here is derived from an EMBL/GenBank/DDBJ whole genome shotgun (WGS) entry which is preliminary data.</text>
</comment>
<name>A0A8J3G5I8_9BACT</name>
<evidence type="ECO:0000313" key="2">
    <source>
        <dbReference type="EMBL" id="GHB39665.1"/>
    </source>
</evidence>
<feature type="signal peptide" evidence="1">
    <location>
        <begin position="1"/>
        <end position="20"/>
    </location>
</feature>
<dbReference type="EMBL" id="BMYF01000012">
    <property type="protein sequence ID" value="GHB39665.1"/>
    <property type="molecule type" value="Genomic_DNA"/>
</dbReference>
<dbReference type="AlphaFoldDB" id="A0A8J3G5I8"/>
<evidence type="ECO:0000313" key="3">
    <source>
        <dbReference type="Proteomes" id="UP000642809"/>
    </source>
</evidence>
<dbReference type="Proteomes" id="UP000642809">
    <property type="component" value="Unassembled WGS sequence"/>
</dbReference>
<dbReference type="RefSeq" id="WP_189581891.1">
    <property type="nucleotide sequence ID" value="NZ_BMYF01000012.1"/>
</dbReference>
<protein>
    <recommendedName>
        <fullName evidence="4">Transglutaminase-like superfamily protein</fullName>
    </recommendedName>
</protein>
<organism evidence="2 3">
    <name type="scientific">Mongoliitalea lutea</name>
    <dbReference type="NCBI Taxonomy" id="849756"/>
    <lineage>
        <taxon>Bacteria</taxon>
        <taxon>Pseudomonadati</taxon>
        <taxon>Bacteroidota</taxon>
        <taxon>Cytophagia</taxon>
        <taxon>Cytophagales</taxon>
        <taxon>Cyclobacteriaceae</taxon>
        <taxon>Mongoliitalea</taxon>
    </lineage>
</organism>
<reference evidence="2" key="2">
    <citation type="submission" date="2020-09" db="EMBL/GenBank/DDBJ databases">
        <authorList>
            <person name="Sun Q."/>
            <person name="Kim S."/>
        </authorList>
    </citation>
    <scope>NUCLEOTIDE SEQUENCE</scope>
    <source>
        <strain evidence="2">KCTC 23224</strain>
    </source>
</reference>
<reference evidence="2" key="1">
    <citation type="journal article" date="2014" name="Int. J. Syst. Evol. Microbiol.">
        <title>Complete genome sequence of Corynebacterium casei LMG S-19264T (=DSM 44701T), isolated from a smear-ripened cheese.</title>
        <authorList>
            <consortium name="US DOE Joint Genome Institute (JGI-PGF)"/>
            <person name="Walter F."/>
            <person name="Albersmeier A."/>
            <person name="Kalinowski J."/>
            <person name="Ruckert C."/>
        </authorList>
    </citation>
    <scope>NUCLEOTIDE SEQUENCE</scope>
    <source>
        <strain evidence="2">KCTC 23224</strain>
    </source>
</reference>
<feature type="chain" id="PRO_5035187111" description="Transglutaminase-like superfamily protein" evidence="1">
    <location>
        <begin position="21"/>
        <end position="269"/>
    </location>
</feature>
<gene>
    <name evidence="2" type="ORF">GCM10008106_20970</name>
</gene>
<evidence type="ECO:0000256" key="1">
    <source>
        <dbReference type="SAM" id="SignalP"/>
    </source>
</evidence>
<sequence length="269" mass="30995">MRTACIIWIAFVLIGFQVQAQDSSDVKVLPIFQSKLERQLITQFESQPFFLLQSLDPGTNIYHDNWENLVLQLDKLAEKKKSNVQLLSDIFFYTHNRILKNYTTFASFAGTLSTGNYDCVTGTAVMGLLLDRYDLDYQIIELEGHVYIRGFVENIPFIIESTQPVNGLLVGERKVRNFEKKISEENTEPLFEPLNERIGYRTHARKQLKIAEIGLKELAGLQYYNDAVRKFEMGSFDEAYVQLIKGELLYPAPRITQFKGLMEKMILGD</sequence>
<keyword evidence="1" id="KW-0732">Signal</keyword>
<keyword evidence="3" id="KW-1185">Reference proteome</keyword>
<evidence type="ECO:0008006" key="4">
    <source>
        <dbReference type="Google" id="ProtNLM"/>
    </source>
</evidence>
<accession>A0A8J3G5I8</accession>